<dbReference type="AlphaFoldDB" id="A0A516GFY5"/>
<accession>A0A516GFY5</accession>
<dbReference type="Pfam" id="PF00528">
    <property type="entry name" value="BPD_transp_1"/>
    <property type="match status" value="1"/>
</dbReference>
<keyword evidence="3" id="KW-1003">Cell membrane</keyword>
<dbReference type="PANTHER" id="PTHR43386:SF1">
    <property type="entry name" value="D,D-DIPEPTIDE TRANSPORT SYSTEM PERMEASE PROTEIN DDPC-RELATED"/>
    <property type="match status" value="1"/>
</dbReference>
<evidence type="ECO:0000256" key="5">
    <source>
        <dbReference type="ARBA" id="ARBA00022989"/>
    </source>
</evidence>
<dbReference type="CDD" id="cd06261">
    <property type="entry name" value="TM_PBP2"/>
    <property type="match status" value="1"/>
</dbReference>
<dbReference type="InterPro" id="IPR035906">
    <property type="entry name" value="MetI-like_sf"/>
</dbReference>
<organism evidence="9 10">
    <name type="scientific">Ornithinimicrobium ciconiae</name>
    <dbReference type="NCBI Taxonomy" id="2594265"/>
    <lineage>
        <taxon>Bacteria</taxon>
        <taxon>Bacillati</taxon>
        <taxon>Actinomycetota</taxon>
        <taxon>Actinomycetes</taxon>
        <taxon>Micrococcales</taxon>
        <taxon>Ornithinimicrobiaceae</taxon>
        <taxon>Ornithinimicrobium</taxon>
    </lineage>
</organism>
<evidence type="ECO:0000256" key="4">
    <source>
        <dbReference type="ARBA" id="ARBA00022692"/>
    </source>
</evidence>
<dbReference type="GO" id="GO:0005886">
    <property type="term" value="C:plasma membrane"/>
    <property type="evidence" value="ECO:0007669"/>
    <property type="project" value="UniProtKB-SubCell"/>
</dbReference>
<feature type="transmembrane region" description="Helical" evidence="7">
    <location>
        <begin position="127"/>
        <end position="143"/>
    </location>
</feature>
<feature type="transmembrane region" description="Helical" evidence="7">
    <location>
        <begin position="179"/>
        <end position="208"/>
    </location>
</feature>
<dbReference type="OrthoDB" id="6637947at2"/>
<keyword evidence="4 7" id="KW-0812">Transmembrane</keyword>
<dbReference type="InterPro" id="IPR050366">
    <property type="entry name" value="BP-dependent_transpt_permease"/>
</dbReference>
<evidence type="ECO:0000313" key="9">
    <source>
        <dbReference type="EMBL" id="QDO90443.1"/>
    </source>
</evidence>
<dbReference type="GO" id="GO:0055085">
    <property type="term" value="P:transmembrane transport"/>
    <property type="evidence" value="ECO:0007669"/>
    <property type="project" value="InterPro"/>
</dbReference>
<evidence type="ECO:0000256" key="6">
    <source>
        <dbReference type="ARBA" id="ARBA00023136"/>
    </source>
</evidence>
<feature type="transmembrane region" description="Helical" evidence="7">
    <location>
        <begin position="63"/>
        <end position="89"/>
    </location>
</feature>
<gene>
    <name evidence="9" type="ORF">FNH13_15145</name>
</gene>
<dbReference type="Gene3D" id="1.10.3720.10">
    <property type="entry name" value="MetI-like"/>
    <property type="match status" value="1"/>
</dbReference>
<keyword evidence="5 7" id="KW-1133">Transmembrane helix</keyword>
<evidence type="ECO:0000256" key="1">
    <source>
        <dbReference type="ARBA" id="ARBA00004651"/>
    </source>
</evidence>
<comment type="subcellular location">
    <subcellularLocation>
        <location evidence="1 7">Cell membrane</location>
        <topology evidence="1 7">Multi-pass membrane protein</topology>
    </subcellularLocation>
</comment>
<sequence length="271" mass="28812">MVALAVLVTFVIVGVLAPWISPYDPNAQNLANRLQPPLSEGHLLGTDGLGRDVLSRLIHGSRISLIVGFSAVLLSAVFGVIVGLVSGYVGGWVDSLLMRIVDAWLAFPFLLLAIAIVAVLGRGIDNIVIALVITGWVLYARLVRGETLSLREREFVLSARGLGASPMAIMMKHILPNCLAPIMVVATLEVGVVIVTEASLSFLGLGASASEPSWGGMLADGRAYLTRAWWLATLPGLAIFVIVLAVNVLGDALRDALDPRHEKIRSEEIPA</sequence>
<evidence type="ECO:0000256" key="7">
    <source>
        <dbReference type="RuleBase" id="RU363032"/>
    </source>
</evidence>
<feature type="domain" description="ABC transmembrane type-1" evidence="8">
    <location>
        <begin position="61"/>
        <end position="250"/>
    </location>
</feature>
<dbReference type="KEGG" id="orz:FNH13_15145"/>
<feature type="transmembrane region" description="Helical" evidence="7">
    <location>
        <begin position="228"/>
        <end position="250"/>
    </location>
</feature>
<feature type="transmembrane region" description="Helical" evidence="7">
    <location>
        <begin position="101"/>
        <end position="121"/>
    </location>
</feature>
<keyword evidence="10" id="KW-1185">Reference proteome</keyword>
<dbReference type="EMBL" id="CP041616">
    <property type="protein sequence ID" value="QDO90443.1"/>
    <property type="molecule type" value="Genomic_DNA"/>
</dbReference>
<evidence type="ECO:0000259" key="8">
    <source>
        <dbReference type="PROSITE" id="PS50928"/>
    </source>
</evidence>
<protein>
    <submittedName>
        <fullName evidence="9">ABC transporter permease</fullName>
    </submittedName>
</protein>
<keyword evidence="6 7" id="KW-0472">Membrane</keyword>
<dbReference type="PANTHER" id="PTHR43386">
    <property type="entry name" value="OLIGOPEPTIDE TRANSPORT SYSTEM PERMEASE PROTEIN APPC"/>
    <property type="match status" value="1"/>
</dbReference>
<evidence type="ECO:0000313" key="10">
    <source>
        <dbReference type="Proteomes" id="UP000315395"/>
    </source>
</evidence>
<reference evidence="9 10" key="1">
    <citation type="submission" date="2019-07" db="EMBL/GenBank/DDBJ databases">
        <title>complete genome sequencing of Ornithinimicrobium sp. H23M54.</title>
        <authorList>
            <person name="Bae J.-W."/>
            <person name="Lee S.-Y."/>
        </authorList>
    </citation>
    <scope>NUCLEOTIDE SEQUENCE [LARGE SCALE GENOMIC DNA]</scope>
    <source>
        <strain evidence="9 10">H23M54</strain>
    </source>
</reference>
<dbReference type="PROSITE" id="PS50928">
    <property type="entry name" value="ABC_TM1"/>
    <property type="match status" value="1"/>
</dbReference>
<dbReference type="Pfam" id="PF12911">
    <property type="entry name" value="OppC_N"/>
    <property type="match status" value="1"/>
</dbReference>
<evidence type="ECO:0000256" key="2">
    <source>
        <dbReference type="ARBA" id="ARBA00022448"/>
    </source>
</evidence>
<dbReference type="InterPro" id="IPR000515">
    <property type="entry name" value="MetI-like"/>
</dbReference>
<dbReference type="InterPro" id="IPR025966">
    <property type="entry name" value="OppC_N"/>
</dbReference>
<dbReference type="SUPFAM" id="SSF161098">
    <property type="entry name" value="MetI-like"/>
    <property type="match status" value="1"/>
</dbReference>
<name>A0A516GFY5_9MICO</name>
<comment type="similarity">
    <text evidence="7">Belongs to the binding-protein-dependent transport system permease family.</text>
</comment>
<evidence type="ECO:0000256" key="3">
    <source>
        <dbReference type="ARBA" id="ARBA00022475"/>
    </source>
</evidence>
<dbReference type="Proteomes" id="UP000315395">
    <property type="component" value="Chromosome"/>
</dbReference>
<proteinExistence type="inferred from homology"/>
<keyword evidence="2 7" id="KW-0813">Transport</keyword>